<proteinExistence type="predicted"/>
<dbReference type="Proteomes" id="UP000069902">
    <property type="component" value="Chromosome cPNK"/>
</dbReference>
<dbReference type="InterPro" id="IPR025640">
    <property type="entry name" value="GYF_2"/>
</dbReference>
<evidence type="ECO:0000313" key="3">
    <source>
        <dbReference type="EMBL" id="CUI17202.1"/>
    </source>
</evidence>
<feature type="transmembrane region" description="Helical" evidence="1">
    <location>
        <begin position="36"/>
        <end position="57"/>
    </location>
</feature>
<keyword evidence="4" id="KW-1185">Reference proteome</keyword>
<dbReference type="RefSeq" id="WP_032124209.1">
    <property type="nucleotide sequence ID" value="NZ_LN879502.1"/>
</dbReference>
<organism evidence="3 4">
    <name type="scientific">Candidatus Protochlamydia naegleriophila</name>
    <dbReference type="NCBI Taxonomy" id="389348"/>
    <lineage>
        <taxon>Bacteria</taxon>
        <taxon>Pseudomonadati</taxon>
        <taxon>Chlamydiota</taxon>
        <taxon>Chlamydiia</taxon>
        <taxon>Parachlamydiales</taxon>
        <taxon>Parachlamydiaceae</taxon>
        <taxon>Candidatus Protochlamydia</taxon>
    </lineage>
</organism>
<dbReference type="SUPFAM" id="SSF55277">
    <property type="entry name" value="GYF domain"/>
    <property type="match status" value="1"/>
</dbReference>
<gene>
    <name evidence="3" type="ORF">PNK_1593</name>
</gene>
<dbReference type="PATRIC" id="fig|389348.3.peg.1783"/>
<sequence>MPHQEPSTMQMIVSFIILVIIASLTAYYADRKGRSFTIWFILGVLLGVFAPLILFFLPSLREEDASEGQPTMTVSRPDPSLEHMSPPLAPVPAWKEEESKLWYYLDQEHQQMGPVSIVALREMWNRGLLELTSYVWTEGMGQWQKVEQLPELKDALSKQ</sequence>
<feature type="transmembrane region" description="Helical" evidence="1">
    <location>
        <begin position="12"/>
        <end position="29"/>
    </location>
</feature>
<keyword evidence="1" id="KW-0472">Membrane</keyword>
<dbReference type="KEGG" id="pnl:PNK_1593"/>
<dbReference type="EMBL" id="LN879502">
    <property type="protein sequence ID" value="CUI17202.1"/>
    <property type="molecule type" value="Genomic_DNA"/>
</dbReference>
<protein>
    <recommendedName>
        <fullName evidence="2">GYF domain-containing protein</fullName>
    </recommendedName>
</protein>
<dbReference type="STRING" id="389348.PNK_1593"/>
<dbReference type="Pfam" id="PF14237">
    <property type="entry name" value="GYF_2"/>
    <property type="match status" value="1"/>
</dbReference>
<evidence type="ECO:0000313" key="4">
    <source>
        <dbReference type="Proteomes" id="UP000069902"/>
    </source>
</evidence>
<evidence type="ECO:0000259" key="2">
    <source>
        <dbReference type="Pfam" id="PF14237"/>
    </source>
</evidence>
<keyword evidence="1" id="KW-0812">Transmembrane</keyword>
<reference evidence="4" key="1">
    <citation type="submission" date="2015-09" db="EMBL/GenBank/DDBJ databases">
        <authorList>
            <person name="Bertelli C."/>
        </authorList>
    </citation>
    <scope>NUCLEOTIDE SEQUENCE [LARGE SCALE GENOMIC DNA]</scope>
    <source>
        <strain evidence="4">KNic</strain>
    </source>
</reference>
<dbReference type="InParanoid" id="A0A0U5JF29"/>
<accession>A0A0U5JF29</accession>
<dbReference type="AlphaFoldDB" id="A0A0U5JF29"/>
<dbReference type="InterPro" id="IPR035445">
    <property type="entry name" value="GYF-like_dom_sf"/>
</dbReference>
<keyword evidence="1" id="KW-1133">Transmembrane helix</keyword>
<evidence type="ECO:0000256" key="1">
    <source>
        <dbReference type="SAM" id="Phobius"/>
    </source>
</evidence>
<feature type="domain" description="GYF" evidence="2">
    <location>
        <begin position="102"/>
        <end position="152"/>
    </location>
</feature>
<name>A0A0U5JF29_9BACT</name>